<feature type="transmembrane region" description="Helical" evidence="1">
    <location>
        <begin position="12"/>
        <end position="34"/>
    </location>
</feature>
<dbReference type="Pfam" id="PF06580">
    <property type="entry name" value="His_kinase"/>
    <property type="match status" value="1"/>
</dbReference>
<organism evidence="3 4">
    <name type="scientific">Ottowia pentelensis</name>
    <dbReference type="NCBI Taxonomy" id="511108"/>
    <lineage>
        <taxon>Bacteria</taxon>
        <taxon>Pseudomonadati</taxon>
        <taxon>Pseudomonadota</taxon>
        <taxon>Betaproteobacteria</taxon>
        <taxon>Burkholderiales</taxon>
        <taxon>Comamonadaceae</taxon>
        <taxon>Ottowia</taxon>
    </lineage>
</organism>
<dbReference type="GO" id="GO:0004673">
    <property type="term" value="F:protein histidine kinase activity"/>
    <property type="evidence" value="ECO:0007669"/>
    <property type="project" value="UniProtKB-EC"/>
</dbReference>
<keyword evidence="3" id="KW-0418">Kinase</keyword>
<protein>
    <submittedName>
        <fullName evidence="3">Sensor histidine kinase</fullName>
        <ecNumber evidence="3">2.7.13.3</ecNumber>
    </submittedName>
</protein>
<accession>A0ABV6PMK5</accession>
<feature type="transmembrane region" description="Helical" evidence="1">
    <location>
        <begin position="118"/>
        <end position="136"/>
    </location>
</feature>
<dbReference type="PANTHER" id="PTHR34220:SF9">
    <property type="entry name" value="SIGNAL TRANSDUCTION HISTIDINE KINASE INTERNAL REGION DOMAIN-CONTAINING PROTEIN"/>
    <property type="match status" value="1"/>
</dbReference>
<name>A0ABV6PMK5_9BURK</name>
<evidence type="ECO:0000313" key="4">
    <source>
        <dbReference type="Proteomes" id="UP001589834"/>
    </source>
</evidence>
<proteinExistence type="predicted"/>
<dbReference type="EC" id="2.7.13.3" evidence="3"/>
<dbReference type="InterPro" id="IPR003594">
    <property type="entry name" value="HATPase_dom"/>
</dbReference>
<dbReference type="Pfam" id="PF02518">
    <property type="entry name" value="HATPase_c"/>
    <property type="match status" value="1"/>
</dbReference>
<keyword evidence="1" id="KW-0812">Transmembrane</keyword>
<dbReference type="EMBL" id="JBHLTN010000002">
    <property type="protein sequence ID" value="MFC0591056.1"/>
    <property type="molecule type" value="Genomic_DNA"/>
</dbReference>
<keyword evidence="1" id="KW-0472">Membrane</keyword>
<reference evidence="3 4" key="1">
    <citation type="submission" date="2024-09" db="EMBL/GenBank/DDBJ databases">
        <authorList>
            <person name="Sun Q."/>
            <person name="Mori K."/>
        </authorList>
    </citation>
    <scope>NUCLEOTIDE SEQUENCE [LARGE SCALE GENOMIC DNA]</scope>
    <source>
        <strain evidence="3 4">NCAIM B.02336</strain>
    </source>
</reference>
<feature type="transmembrane region" description="Helical" evidence="1">
    <location>
        <begin position="81"/>
        <end position="98"/>
    </location>
</feature>
<dbReference type="RefSeq" id="WP_377478667.1">
    <property type="nucleotide sequence ID" value="NZ_JBHLTN010000002.1"/>
</dbReference>
<evidence type="ECO:0000259" key="2">
    <source>
        <dbReference type="PROSITE" id="PS50109"/>
    </source>
</evidence>
<sequence>MRRTFWLDVLRHGLQVLVFCCLIAVFTSLIWPQAGYGVQLVHSMSIGMLIWAVIEFGRLLVPAEHCHRDPSRPGHGWPKGWRGVLLTLVGIAVGYVGGNRLAAALLGETVTYAPRDQVIGLAIAIVAGLVASFYFFTRGRQAALQASIAAAERDAAEARLMLLQSQLEPHMLFNTLANLRALIGVDPARAQHMLDRLDGYLRATLGASRAPQHPLADEFDRLRDYLELMAVRMGPRLAYTLELPAALRDRPVPTLLLQPVVENAIRHGLEPCVAGGRIEVAARREADALILTVHDTGAGFDPDAPPRAGHFGLAQVDERVASATGGQGRVDIQSQPGAGATVRITLPIT</sequence>
<keyword evidence="1" id="KW-1133">Transmembrane helix</keyword>
<dbReference type="InterPro" id="IPR050640">
    <property type="entry name" value="Bact_2-comp_sensor_kinase"/>
</dbReference>
<dbReference type="InterPro" id="IPR005467">
    <property type="entry name" value="His_kinase_dom"/>
</dbReference>
<gene>
    <name evidence="3" type="ORF">ACFFGG_00660</name>
</gene>
<comment type="caution">
    <text evidence="3">The sequence shown here is derived from an EMBL/GenBank/DDBJ whole genome shotgun (WGS) entry which is preliminary data.</text>
</comment>
<feature type="domain" description="Histidine kinase" evidence="2">
    <location>
        <begin position="256"/>
        <end position="349"/>
    </location>
</feature>
<dbReference type="Gene3D" id="3.30.565.10">
    <property type="entry name" value="Histidine kinase-like ATPase, C-terminal domain"/>
    <property type="match status" value="1"/>
</dbReference>
<dbReference type="Proteomes" id="UP001589834">
    <property type="component" value="Unassembled WGS sequence"/>
</dbReference>
<feature type="transmembrane region" description="Helical" evidence="1">
    <location>
        <begin position="40"/>
        <end position="61"/>
    </location>
</feature>
<evidence type="ECO:0000313" key="3">
    <source>
        <dbReference type="EMBL" id="MFC0591056.1"/>
    </source>
</evidence>
<dbReference type="SUPFAM" id="SSF55874">
    <property type="entry name" value="ATPase domain of HSP90 chaperone/DNA topoisomerase II/histidine kinase"/>
    <property type="match status" value="1"/>
</dbReference>
<keyword evidence="4" id="KW-1185">Reference proteome</keyword>
<dbReference type="PANTHER" id="PTHR34220">
    <property type="entry name" value="SENSOR HISTIDINE KINASE YPDA"/>
    <property type="match status" value="1"/>
</dbReference>
<dbReference type="InterPro" id="IPR010559">
    <property type="entry name" value="Sig_transdc_His_kin_internal"/>
</dbReference>
<dbReference type="InterPro" id="IPR036890">
    <property type="entry name" value="HATPase_C_sf"/>
</dbReference>
<dbReference type="SMART" id="SM00387">
    <property type="entry name" value="HATPase_c"/>
    <property type="match status" value="1"/>
</dbReference>
<evidence type="ECO:0000256" key="1">
    <source>
        <dbReference type="SAM" id="Phobius"/>
    </source>
</evidence>
<keyword evidence="3" id="KW-0808">Transferase</keyword>
<dbReference type="PROSITE" id="PS50109">
    <property type="entry name" value="HIS_KIN"/>
    <property type="match status" value="1"/>
</dbReference>